<protein>
    <submittedName>
        <fullName evidence="2">Uncharacterized protein</fullName>
    </submittedName>
</protein>
<feature type="region of interest" description="Disordered" evidence="1">
    <location>
        <begin position="1"/>
        <end position="23"/>
    </location>
</feature>
<gene>
    <name evidence="2" type="ORF">A2819_02285</name>
</gene>
<dbReference type="Proteomes" id="UP000176431">
    <property type="component" value="Unassembled WGS sequence"/>
</dbReference>
<sequence length="171" mass="19684">MRVSDPSVETDLPTMSPLAHSSHMARSPSVVTVIIRRVVTAVRHDGLEGDGGATSRRGYQHERKEQYLLHRFLLGRLRRLRWNVVRKWRRSRRQVVTHPPRELVESAIAALSDELHVAGDPIPPVIELPMIGGWLMREHVVADFRAERCDRLHRLLRCADVDIDVDVDTRR</sequence>
<proteinExistence type="predicted"/>
<accession>A0A1F5B527</accession>
<evidence type="ECO:0000256" key="1">
    <source>
        <dbReference type="SAM" id="MobiDB-lite"/>
    </source>
</evidence>
<organism evidence="2 3">
    <name type="scientific">Candidatus Azambacteria bacterium RIFCSPHIGHO2_01_FULL_40_24</name>
    <dbReference type="NCBI Taxonomy" id="1797301"/>
    <lineage>
        <taxon>Bacteria</taxon>
        <taxon>Candidatus Azamiibacteriota</taxon>
    </lineage>
</organism>
<evidence type="ECO:0000313" key="3">
    <source>
        <dbReference type="Proteomes" id="UP000176431"/>
    </source>
</evidence>
<comment type="caution">
    <text evidence="2">The sequence shown here is derived from an EMBL/GenBank/DDBJ whole genome shotgun (WGS) entry which is preliminary data.</text>
</comment>
<evidence type="ECO:0000313" key="2">
    <source>
        <dbReference type="EMBL" id="OGD25699.1"/>
    </source>
</evidence>
<name>A0A1F5B527_9BACT</name>
<reference evidence="2 3" key="1">
    <citation type="journal article" date="2016" name="Nat. Commun.">
        <title>Thousands of microbial genomes shed light on interconnected biogeochemical processes in an aquifer system.</title>
        <authorList>
            <person name="Anantharaman K."/>
            <person name="Brown C.T."/>
            <person name="Hug L.A."/>
            <person name="Sharon I."/>
            <person name="Castelle C.J."/>
            <person name="Probst A.J."/>
            <person name="Thomas B.C."/>
            <person name="Singh A."/>
            <person name="Wilkins M.J."/>
            <person name="Karaoz U."/>
            <person name="Brodie E.L."/>
            <person name="Williams K.H."/>
            <person name="Hubbard S.S."/>
            <person name="Banfield J.F."/>
        </authorList>
    </citation>
    <scope>NUCLEOTIDE SEQUENCE [LARGE SCALE GENOMIC DNA]</scope>
</reference>
<dbReference type="EMBL" id="MEYK01000005">
    <property type="protein sequence ID" value="OGD25699.1"/>
    <property type="molecule type" value="Genomic_DNA"/>
</dbReference>
<dbReference type="AlphaFoldDB" id="A0A1F5B527"/>